<evidence type="ECO:0000313" key="3">
    <source>
        <dbReference type="EMBL" id="TKA22933.1"/>
    </source>
</evidence>
<reference evidence="3 4" key="1">
    <citation type="submission" date="2017-03" db="EMBL/GenBank/DDBJ databases">
        <title>Genomes of endolithic fungi from Antarctica.</title>
        <authorList>
            <person name="Coleine C."/>
            <person name="Masonjones S."/>
            <person name="Stajich J.E."/>
        </authorList>
    </citation>
    <scope>NUCLEOTIDE SEQUENCE [LARGE SCALE GENOMIC DNA]</scope>
    <source>
        <strain evidence="3 4">CCFEE 6315</strain>
    </source>
</reference>
<feature type="region of interest" description="Disordered" evidence="2">
    <location>
        <begin position="518"/>
        <end position="587"/>
    </location>
</feature>
<dbReference type="AlphaFoldDB" id="A0A4U0TLU7"/>
<evidence type="ECO:0000313" key="4">
    <source>
        <dbReference type="Proteomes" id="UP000308549"/>
    </source>
</evidence>
<feature type="coiled-coil region" evidence="1">
    <location>
        <begin position="978"/>
        <end position="1005"/>
    </location>
</feature>
<evidence type="ECO:0000256" key="1">
    <source>
        <dbReference type="SAM" id="Coils"/>
    </source>
</evidence>
<organism evidence="3 4">
    <name type="scientific">Salinomyces thailandicus</name>
    <dbReference type="NCBI Taxonomy" id="706561"/>
    <lineage>
        <taxon>Eukaryota</taxon>
        <taxon>Fungi</taxon>
        <taxon>Dikarya</taxon>
        <taxon>Ascomycota</taxon>
        <taxon>Pezizomycotina</taxon>
        <taxon>Dothideomycetes</taxon>
        <taxon>Dothideomycetidae</taxon>
        <taxon>Mycosphaerellales</taxon>
        <taxon>Teratosphaeriaceae</taxon>
        <taxon>Salinomyces</taxon>
    </lineage>
</organism>
<feature type="compositionally biased region" description="Basic and acidic residues" evidence="2">
    <location>
        <begin position="452"/>
        <end position="471"/>
    </location>
</feature>
<comment type="caution">
    <text evidence="3">The sequence shown here is derived from an EMBL/GenBank/DDBJ whole genome shotgun (WGS) entry which is preliminary data.</text>
</comment>
<dbReference type="EMBL" id="NAJL01000063">
    <property type="protein sequence ID" value="TKA22933.1"/>
    <property type="molecule type" value="Genomic_DNA"/>
</dbReference>
<feature type="compositionally biased region" description="Polar residues" evidence="2">
    <location>
        <begin position="550"/>
        <end position="568"/>
    </location>
</feature>
<name>A0A4U0TLU7_9PEZI</name>
<keyword evidence="1" id="KW-0175">Coiled coil</keyword>
<keyword evidence="4" id="KW-1185">Reference proteome</keyword>
<proteinExistence type="predicted"/>
<evidence type="ECO:0000256" key="2">
    <source>
        <dbReference type="SAM" id="MobiDB-lite"/>
    </source>
</evidence>
<dbReference type="Proteomes" id="UP000308549">
    <property type="component" value="Unassembled WGS sequence"/>
</dbReference>
<feature type="region of interest" description="Disordered" evidence="2">
    <location>
        <begin position="781"/>
        <end position="807"/>
    </location>
</feature>
<feature type="compositionally biased region" description="Acidic residues" evidence="2">
    <location>
        <begin position="786"/>
        <end position="807"/>
    </location>
</feature>
<accession>A0A4U0TLU7</accession>
<protein>
    <submittedName>
        <fullName evidence="3">Uncharacterized protein</fullName>
    </submittedName>
</protein>
<feature type="region of interest" description="Disordered" evidence="2">
    <location>
        <begin position="438"/>
        <end position="475"/>
    </location>
</feature>
<dbReference type="OrthoDB" id="3903939at2759"/>
<gene>
    <name evidence="3" type="ORF">B0A50_07675</name>
</gene>
<sequence length="1060" mass="121388">MLPDREPANADEVQRLKHDNTVLRRTLQERDTEMEALRASRTDVEPARDMAGRGGLEARALQQARVEEIKDAWRGRAVLRLVVSYLAVSQSGVGDILRMIQDRRVDAALGLRYPQFVALFTDDVSLETFRAVLDEVTDIEPTQAAFATPEPLLFFSFFSPCQTLEMQTWGPPNPIVYSEVKNTFLFDDDCITPARRKQELQVIDRDYQALKRELKSVEHLDTVGEVLGPIDDPQYMTSHPDGDYKVFVGLETFLLHHCNSKARVRATTRSHNRLDSKSLKQLAKTRVEHTQNRVLNDFATCVAELVAETGEVTVWQDTTTEERREMFTKYYDQQPWIICRRIFKKSWPEVNIDGIFGVDDKLEQVQPWRTFLREMFLDAAEMTYLCCVMPSNRSNDFKIYRRHQWKFLTTLPGCTKYRHLGLAVDDIPVDTKAFRKDESHDIVPLPSTSAKNDARRPRSVRSDGKGYHGEGEIDDEPPLTFYERIEEVSERVRRVVERYYDVQAGTSPEQLEKAEINRSKGYRRALAPRPHRNPSKRMRGEKEGIFSEEGSGTSNIKFEQGRGSSSKLVQLPDDLPEDCIRPTKENTFSNPYQREMLEILESGGGIFALVRHLVDLERQKPPTPKPSSSTLLHSDPVEAFNLFACMSRPKLHSILSNTYVPDTIMQKWHVDSVIHQPQERADKLDPGQYLNLLSPRSGVPLTVDKFRRFIRALEIASGLLPDDAARKAANEFRDSRGKNLGARFHQKWNDFYNNKGIVLRDYPLPGGRALSQDAAGFDQLPAGLDADSDNEEDDDNETEESDEEEDVNPFVMTRRIRNGLAEVYTCWTKFLANMPKEIIYVPLPAEVGWAIYCYDRVLSHQRLQSTNMLYKVIVVMLQMLFPEEDIVMYQFSLSHVWQPKHAAVGESIWHHAAASYRAYGGVNGEQAGLHVRGAEQRQPTDYVRWENILNLRYDDGTMTRVENNAYAEKCRLQKAMEIAKEAADLVTAEEAVRKKEEEARLAEASYQQCFESVQHEAKVRAEWAEETNRVVSAADRVFDAAKALVDEVEKQDTDAMEEDV</sequence>